<dbReference type="NCBIfam" id="TIGR00338">
    <property type="entry name" value="serB"/>
    <property type="match status" value="1"/>
</dbReference>
<dbReference type="OrthoDB" id="9792539at2"/>
<evidence type="ECO:0000256" key="13">
    <source>
        <dbReference type="ARBA" id="ARBA00048523"/>
    </source>
</evidence>
<comment type="pathway">
    <text evidence="2">Amino-acid biosynthesis; L-serine biosynthesis; L-serine from 3-phospho-D-glycerate: step 3/3.</text>
</comment>
<evidence type="ECO:0000256" key="2">
    <source>
        <dbReference type="ARBA" id="ARBA00005135"/>
    </source>
</evidence>
<comment type="caution">
    <text evidence="15">The sequence shown here is derived from an EMBL/GenBank/DDBJ whole genome shotgun (WGS) entry which is preliminary data.</text>
</comment>
<comment type="cofactor">
    <cofactor evidence="1">
        <name>Mg(2+)</name>
        <dbReference type="ChEBI" id="CHEBI:18420"/>
    </cofactor>
</comment>
<evidence type="ECO:0000256" key="4">
    <source>
        <dbReference type="ARBA" id="ARBA00012640"/>
    </source>
</evidence>
<dbReference type="InterPro" id="IPR004469">
    <property type="entry name" value="PSP"/>
</dbReference>
<dbReference type="SFLD" id="SFLDG01136">
    <property type="entry name" value="C1.6:_Phosphoserine_Phosphatas"/>
    <property type="match status" value="1"/>
</dbReference>
<dbReference type="EMBL" id="RCZP01000012">
    <property type="protein sequence ID" value="TPG55637.1"/>
    <property type="molecule type" value="Genomic_DNA"/>
</dbReference>
<name>A0A502G129_9PROT</name>
<keyword evidence="16" id="KW-1185">Reference proteome</keyword>
<sequence>MSHVLTLVAPPGQLAPALPARARDAIAALGADPGTPDWLAEGEAADLPFTGLNPEQAVAAALAALGGAAVDAIAQPAEGRRKALLIADMDSTIVTSETLDELAAYAGLKERVAEITRRSMNGEIDFATALRERVAMLEGLGLEALEGTWKGTHLMPGARALVRTMAAHGAHCALASGGFTWFTGRVAALCGFTSHHANVLLDDGRALTGRVAEPVFDRDAKLATLIALATEKGLPLAATLAVGDGANDLAMIGAAGLGVAFRAKPVVAAAARARVDHNDLRALLYAQGYRAAEIAAD</sequence>
<dbReference type="GO" id="GO:0006564">
    <property type="term" value="P:L-serine biosynthetic process"/>
    <property type="evidence" value="ECO:0007669"/>
    <property type="project" value="UniProtKB-KW"/>
</dbReference>
<dbReference type="PANTHER" id="PTHR43344:SF2">
    <property type="entry name" value="PHOSPHOSERINE PHOSPHATASE"/>
    <property type="match status" value="1"/>
</dbReference>
<organism evidence="15 16">
    <name type="scientific">Muricoccus nepalensis</name>
    <dbReference type="NCBI Taxonomy" id="1854500"/>
    <lineage>
        <taxon>Bacteria</taxon>
        <taxon>Pseudomonadati</taxon>
        <taxon>Pseudomonadota</taxon>
        <taxon>Alphaproteobacteria</taxon>
        <taxon>Acetobacterales</taxon>
        <taxon>Roseomonadaceae</taxon>
        <taxon>Muricoccus</taxon>
    </lineage>
</organism>
<keyword evidence="6" id="KW-0028">Amino-acid biosynthesis</keyword>
<keyword evidence="9" id="KW-0460">Magnesium</keyword>
<keyword evidence="7" id="KW-0479">Metal-binding</keyword>
<dbReference type="NCBIfam" id="TIGR01488">
    <property type="entry name" value="HAD-SF-IB"/>
    <property type="match status" value="1"/>
</dbReference>
<evidence type="ECO:0000256" key="14">
    <source>
        <dbReference type="PIRSR" id="PIRSR604469-1"/>
    </source>
</evidence>
<dbReference type="GO" id="GO:0036424">
    <property type="term" value="F:L-phosphoserine phosphatase activity"/>
    <property type="evidence" value="ECO:0007669"/>
    <property type="project" value="InterPro"/>
</dbReference>
<feature type="active site" description="Proton donor" evidence="14">
    <location>
        <position position="90"/>
    </location>
</feature>
<evidence type="ECO:0000256" key="10">
    <source>
        <dbReference type="ARBA" id="ARBA00023299"/>
    </source>
</evidence>
<proteinExistence type="inferred from homology"/>
<feature type="active site" description="Nucleophile" evidence="14">
    <location>
        <position position="88"/>
    </location>
</feature>
<dbReference type="EC" id="3.1.3.3" evidence="4"/>
<keyword evidence="10" id="KW-0718">Serine biosynthesis</keyword>
<evidence type="ECO:0000256" key="3">
    <source>
        <dbReference type="ARBA" id="ARBA00009184"/>
    </source>
</evidence>
<dbReference type="AlphaFoldDB" id="A0A502G129"/>
<evidence type="ECO:0000256" key="6">
    <source>
        <dbReference type="ARBA" id="ARBA00022605"/>
    </source>
</evidence>
<evidence type="ECO:0000256" key="12">
    <source>
        <dbReference type="ARBA" id="ARBA00048138"/>
    </source>
</evidence>
<gene>
    <name evidence="15" type="primary">serB</name>
    <name evidence="15" type="ORF">EAH89_13780</name>
</gene>
<evidence type="ECO:0000256" key="11">
    <source>
        <dbReference type="ARBA" id="ARBA00031693"/>
    </source>
</evidence>
<evidence type="ECO:0000256" key="1">
    <source>
        <dbReference type="ARBA" id="ARBA00001946"/>
    </source>
</evidence>
<dbReference type="UniPathway" id="UPA00135">
    <property type="reaction ID" value="UER00198"/>
</dbReference>
<dbReference type="Pfam" id="PF00702">
    <property type="entry name" value="Hydrolase"/>
    <property type="match status" value="1"/>
</dbReference>
<dbReference type="SUPFAM" id="SSF56784">
    <property type="entry name" value="HAD-like"/>
    <property type="match status" value="1"/>
</dbReference>
<dbReference type="SFLD" id="SFLDF00029">
    <property type="entry name" value="phosphoserine_phosphatase"/>
    <property type="match status" value="1"/>
</dbReference>
<dbReference type="GO" id="GO:0000287">
    <property type="term" value="F:magnesium ion binding"/>
    <property type="evidence" value="ECO:0007669"/>
    <property type="project" value="TreeGrafter"/>
</dbReference>
<reference evidence="15 16" key="1">
    <citation type="journal article" date="2019" name="Environ. Microbiol.">
        <title>Species interactions and distinct microbial communities in high Arctic permafrost affected cryosols are associated with the CH4 and CO2 gas fluxes.</title>
        <authorList>
            <person name="Altshuler I."/>
            <person name="Hamel J."/>
            <person name="Turney S."/>
            <person name="Magnuson E."/>
            <person name="Levesque R."/>
            <person name="Greer C."/>
            <person name="Whyte L.G."/>
        </authorList>
    </citation>
    <scope>NUCLEOTIDE SEQUENCE [LARGE SCALE GENOMIC DNA]</scope>
    <source>
        <strain evidence="15 16">S9.3B</strain>
    </source>
</reference>
<dbReference type="Proteomes" id="UP000317078">
    <property type="component" value="Unassembled WGS sequence"/>
</dbReference>
<evidence type="ECO:0000256" key="8">
    <source>
        <dbReference type="ARBA" id="ARBA00022801"/>
    </source>
</evidence>
<keyword evidence="8 15" id="KW-0378">Hydrolase</keyword>
<dbReference type="SFLD" id="SFLDG01137">
    <property type="entry name" value="C1.6.1:_Phosphoserine_Phosphat"/>
    <property type="match status" value="1"/>
</dbReference>
<dbReference type="Gene3D" id="3.40.50.1000">
    <property type="entry name" value="HAD superfamily/HAD-like"/>
    <property type="match status" value="1"/>
</dbReference>
<dbReference type="InterPro" id="IPR023214">
    <property type="entry name" value="HAD_sf"/>
</dbReference>
<comment type="similarity">
    <text evidence="3">Belongs to the HAD-like hydrolase superfamily. SerB family.</text>
</comment>
<comment type="catalytic activity">
    <reaction evidence="12">
        <text>O-phospho-L-serine + H2O = L-serine + phosphate</text>
        <dbReference type="Rhea" id="RHEA:21208"/>
        <dbReference type="ChEBI" id="CHEBI:15377"/>
        <dbReference type="ChEBI" id="CHEBI:33384"/>
        <dbReference type="ChEBI" id="CHEBI:43474"/>
        <dbReference type="ChEBI" id="CHEBI:57524"/>
        <dbReference type="EC" id="3.1.3.3"/>
    </reaction>
</comment>
<evidence type="ECO:0000256" key="7">
    <source>
        <dbReference type="ARBA" id="ARBA00022723"/>
    </source>
</evidence>
<dbReference type="InterPro" id="IPR036412">
    <property type="entry name" value="HAD-like_sf"/>
</dbReference>
<comment type="catalytic activity">
    <reaction evidence="13">
        <text>O-phospho-D-serine + H2O = D-serine + phosphate</text>
        <dbReference type="Rhea" id="RHEA:24873"/>
        <dbReference type="ChEBI" id="CHEBI:15377"/>
        <dbReference type="ChEBI" id="CHEBI:35247"/>
        <dbReference type="ChEBI" id="CHEBI:43474"/>
        <dbReference type="ChEBI" id="CHEBI:58680"/>
        <dbReference type="EC" id="3.1.3.3"/>
    </reaction>
</comment>
<accession>A0A502G129</accession>
<dbReference type="GO" id="GO:0005737">
    <property type="term" value="C:cytoplasm"/>
    <property type="evidence" value="ECO:0007669"/>
    <property type="project" value="TreeGrafter"/>
</dbReference>
<dbReference type="RefSeq" id="WP_140884050.1">
    <property type="nucleotide sequence ID" value="NZ_RCZP01000012.1"/>
</dbReference>
<evidence type="ECO:0000313" key="16">
    <source>
        <dbReference type="Proteomes" id="UP000317078"/>
    </source>
</evidence>
<protein>
    <recommendedName>
        <fullName evidence="5">Phosphoserine phosphatase</fullName>
        <ecNumber evidence="4">3.1.3.3</ecNumber>
    </recommendedName>
    <alternativeName>
        <fullName evidence="11">O-phosphoserine phosphohydrolase</fullName>
    </alternativeName>
</protein>
<dbReference type="SFLD" id="SFLDS00003">
    <property type="entry name" value="Haloacid_Dehalogenase"/>
    <property type="match status" value="1"/>
</dbReference>
<dbReference type="InterPro" id="IPR050582">
    <property type="entry name" value="HAD-like_SerB"/>
</dbReference>
<dbReference type="PANTHER" id="PTHR43344">
    <property type="entry name" value="PHOSPHOSERINE PHOSPHATASE"/>
    <property type="match status" value="1"/>
</dbReference>
<evidence type="ECO:0000313" key="15">
    <source>
        <dbReference type="EMBL" id="TPG55637.1"/>
    </source>
</evidence>
<evidence type="ECO:0000256" key="9">
    <source>
        <dbReference type="ARBA" id="ARBA00022842"/>
    </source>
</evidence>
<evidence type="ECO:0000256" key="5">
    <source>
        <dbReference type="ARBA" id="ARBA00015196"/>
    </source>
</evidence>